<comment type="caution">
    <text evidence="2">The sequence shown here is derived from an EMBL/GenBank/DDBJ whole genome shotgun (WGS) entry which is preliminary data.</text>
</comment>
<dbReference type="InterPro" id="IPR052755">
    <property type="entry name" value="Lysozyme_Inhibitor_LprI"/>
</dbReference>
<name>A0ABV7L117_9PROT</name>
<evidence type="ECO:0000256" key="1">
    <source>
        <dbReference type="SAM" id="SignalP"/>
    </source>
</evidence>
<accession>A0ABV7L117</accession>
<gene>
    <name evidence="2" type="ORF">ACFOGJ_14010</name>
</gene>
<feature type="chain" id="PRO_5046477064" evidence="1">
    <location>
        <begin position="24"/>
        <end position="124"/>
    </location>
</feature>
<dbReference type="PANTHER" id="PTHR37549">
    <property type="entry name" value="LIPOPROTEIN LPRI"/>
    <property type="match status" value="1"/>
</dbReference>
<evidence type="ECO:0000313" key="2">
    <source>
        <dbReference type="EMBL" id="MFC3228353.1"/>
    </source>
</evidence>
<feature type="signal peptide" evidence="1">
    <location>
        <begin position="1"/>
        <end position="23"/>
    </location>
</feature>
<evidence type="ECO:0000313" key="3">
    <source>
        <dbReference type="Proteomes" id="UP001595528"/>
    </source>
</evidence>
<sequence length="124" mass="12920">MKALLLAVALLAVAAFIPGAAPAAAQSFDCAKAAKPDEKAVCADAALGNLDTKMATLWWVVEQAPMMMGARGAARDEQSAFLKARAACGADTACLAKAYDARIAALQAQVKDQMQQYCKAIQLC</sequence>
<organism evidence="2 3">
    <name type="scientific">Marinibaculum pumilum</name>
    <dbReference type="NCBI Taxonomy" id="1766165"/>
    <lineage>
        <taxon>Bacteria</taxon>
        <taxon>Pseudomonadati</taxon>
        <taxon>Pseudomonadota</taxon>
        <taxon>Alphaproteobacteria</taxon>
        <taxon>Rhodospirillales</taxon>
        <taxon>Rhodospirillaceae</taxon>
        <taxon>Marinibaculum</taxon>
    </lineage>
</organism>
<dbReference type="RefSeq" id="WP_379901384.1">
    <property type="nucleotide sequence ID" value="NZ_JBHRTR010000028.1"/>
</dbReference>
<reference evidence="3" key="1">
    <citation type="journal article" date="2019" name="Int. J. Syst. Evol. Microbiol.">
        <title>The Global Catalogue of Microorganisms (GCM) 10K type strain sequencing project: providing services to taxonomists for standard genome sequencing and annotation.</title>
        <authorList>
            <consortium name="The Broad Institute Genomics Platform"/>
            <consortium name="The Broad Institute Genome Sequencing Center for Infectious Disease"/>
            <person name="Wu L."/>
            <person name="Ma J."/>
        </authorList>
    </citation>
    <scope>NUCLEOTIDE SEQUENCE [LARGE SCALE GENOMIC DNA]</scope>
    <source>
        <strain evidence="3">KCTC 42964</strain>
    </source>
</reference>
<dbReference type="PANTHER" id="PTHR37549:SF1">
    <property type="entry name" value="LIPOPROTEIN LPRI"/>
    <property type="match status" value="1"/>
</dbReference>
<dbReference type="EMBL" id="JBHRTR010000028">
    <property type="protein sequence ID" value="MFC3228353.1"/>
    <property type="molecule type" value="Genomic_DNA"/>
</dbReference>
<proteinExistence type="predicted"/>
<keyword evidence="1" id="KW-0732">Signal</keyword>
<keyword evidence="3" id="KW-1185">Reference proteome</keyword>
<protein>
    <submittedName>
        <fullName evidence="2">Lysozyme inhibitor LprI family protein</fullName>
    </submittedName>
</protein>
<dbReference type="Proteomes" id="UP001595528">
    <property type="component" value="Unassembled WGS sequence"/>
</dbReference>